<accession>A0A1B2IDG7</accession>
<proteinExistence type="predicted"/>
<dbReference type="RefSeq" id="YP_009293199.1">
    <property type="nucleotide sequence ID" value="NC_031127.1"/>
</dbReference>
<dbReference type="Proteomes" id="UP000203302">
    <property type="component" value="Segment"/>
</dbReference>
<evidence type="ECO:0000313" key="2">
    <source>
        <dbReference type="Proteomes" id="UP000203302"/>
    </source>
</evidence>
<reference evidence="2" key="1">
    <citation type="submission" date="2016-06" db="EMBL/GenBank/DDBJ databases">
        <authorList>
            <person name="Berg J.A."/>
            <person name="Grossarth S.E."/>
            <person name="Jarvis T.M."/>
            <person name="Merrill B.D."/>
            <person name="Breakwell D.P."/>
            <person name="Hope S."/>
            <person name="Grose J.H."/>
        </authorList>
    </citation>
    <scope>NUCLEOTIDE SEQUENCE [LARGE SCALE GENOMIC DNA]</scope>
</reference>
<protein>
    <submittedName>
        <fullName evidence="1">Putative virion structural protein</fullName>
    </submittedName>
</protein>
<name>A0A1B2IDG7_9CAUD</name>
<dbReference type="OrthoDB" id="8370at10239"/>
<gene>
    <name evidence="1" type="ORF">HUXLEY_231</name>
</gene>
<dbReference type="EMBL" id="KX397368">
    <property type="protein sequence ID" value="ANZ49313.1"/>
    <property type="molecule type" value="Genomic_DNA"/>
</dbReference>
<dbReference type="KEGG" id="vg:29069353"/>
<dbReference type="GeneID" id="29069353"/>
<evidence type="ECO:0000313" key="1">
    <source>
        <dbReference type="EMBL" id="ANZ49313.1"/>
    </source>
</evidence>
<sequence>MKLDPARRKKAEAFIYQLLTLIDPSGINTEAAKASLPGLSDEDFNKLRHGIPIYNPAGSKVQIDHMRNVEICRALGLELCQRLYFTEPKTGLVHRTRWPHIVVPLPVRRQTQMREKKIAVAKNDRVRDKLSGQVVGPSKASGVSFPESYIMFSDGLDNSLEEFLHARGGNEALQRAFYQSIRQTGQGRIKIPGAERTSSKATRTWSAYYKAMGIGNNIGSPQ</sequence>
<organism evidence="1 2">
    <name type="scientific">Erwinia phage vB_EamM_Huxley</name>
    <dbReference type="NCBI Taxonomy" id="1883373"/>
    <lineage>
        <taxon>Viruses</taxon>
        <taxon>Duplodnaviria</taxon>
        <taxon>Heunggongvirae</taxon>
        <taxon>Uroviricota</taxon>
        <taxon>Caudoviricetes</taxon>
        <taxon>Chimalliviridae</taxon>
        <taxon>Machinavirus</taxon>
        <taxon>Machinavirus machina</taxon>
    </lineage>
</organism>